<dbReference type="Proteomes" id="UP000712157">
    <property type="component" value="Unassembled WGS sequence"/>
</dbReference>
<evidence type="ECO:0000256" key="2">
    <source>
        <dbReference type="ARBA" id="ARBA00023004"/>
    </source>
</evidence>
<keyword evidence="2" id="KW-0408">Iron</keyword>
<dbReference type="GO" id="GO:0051536">
    <property type="term" value="F:iron-sulfur cluster binding"/>
    <property type="evidence" value="ECO:0007669"/>
    <property type="project" value="UniProtKB-KW"/>
</dbReference>
<dbReference type="GO" id="GO:0046872">
    <property type="term" value="F:metal ion binding"/>
    <property type="evidence" value="ECO:0007669"/>
    <property type="project" value="UniProtKB-KW"/>
</dbReference>
<dbReference type="AlphaFoldDB" id="A0A949K2S9"/>
<reference evidence="5" key="1">
    <citation type="submission" date="2021-06" db="EMBL/GenBank/DDBJ databases">
        <title>Description of novel taxa of the family Lachnospiraceae.</title>
        <authorList>
            <person name="Chaplin A.V."/>
            <person name="Sokolova S.R."/>
            <person name="Pikina A.P."/>
            <person name="Korzhanova M."/>
            <person name="Belova V."/>
            <person name="Korostin D."/>
            <person name="Efimov B.A."/>
        </authorList>
    </citation>
    <scope>NUCLEOTIDE SEQUENCE</scope>
    <source>
        <strain evidence="5">ASD5720</strain>
    </source>
</reference>
<dbReference type="Gene3D" id="3.30.70.20">
    <property type="match status" value="1"/>
</dbReference>
<accession>A0A949K2S9</accession>
<keyword evidence="1" id="KW-0479">Metal-binding</keyword>
<keyword evidence="3" id="KW-0411">Iron-sulfur</keyword>
<dbReference type="EMBL" id="JAHQCW010000046">
    <property type="protein sequence ID" value="MBU9738971.1"/>
    <property type="molecule type" value="Genomic_DNA"/>
</dbReference>
<evidence type="ECO:0000313" key="5">
    <source>
        <dbReference type="EMBL" id="MBU9738971.1"/>
    </source>
</evidence>
<dbReference type="Pfam" id="PF13187">
    <property type="entry name" value="Fer4_9"/>
    <property type="match status" value="1"/>
</dbReference>
<gene>
    <name evidence="5" type="ORF">KTH89_20755</name>
</gene>
<dbReference type="PROSITE" id="PS51379">
    <property type="entry name" value="4FE4S_FER_2"/>
    <property type="match status" value="2"/>
</dbReference>
<keyword evidence="6" id="KW-1185">Reference proteome</keyword>
<dbReference type="PROSITE" id="PS00198">
    <property type="entry name" value="4FE4S_FER_1"/>
    <property type="match status" value="1"/>
</dbReference>
<dbReference type="SUPFAM" id="SSF54862">
    <property type="entry name" value="4Fe-4S ferredoxins"/>
    <property type="match status" value="1"/>
</dbReference>
<evidence type="ECO:0000256" key="3">
    <source>
        <dbReference type="ARBA" id="ARBA00023014"/>
    </source>
</evidence>
<evidence type="ECO:0000256" key="1">
    <source>
        <dbReference type="ARBA" id="ARBA00022723"/>
    </source>
</evidence>
<feature type="domain" description="4Fe-4S ferredoxin-type" evidence="4">
    <location>
        <begin position="28"/>
        <end position="55"/>
    </location>
</feature>
<dbReference type="InterPro" id="IPR017900">
    <property type="entry name" value="4Fe4S_Fe_S_CS"/>
</dbReference>
<name>A0A949K2S9_9FIRM</name>
<organism evidence="5 6">
    <name type="scientific">Diplocloster agilis</name>
    <dbReference type="NCBI Taxonomy" id="2850323"/>
    <lineage>
        <taxon>Bacteria</taxon>
        <taxon>Bacillati</taxon>
        <taxon>Bacillota</taxon>
        <taxon>Clostridia</taxon>
        <taxon>Lachnospirales</taxon>
        <taxon>Lachnospiraceae</taxon>
        <taxon>Diplocloster</taxon>
    </lineage>
</organism>
<feature type="domain" description="4Fe-4S ferredoxin-type" evidence="4">
    <location>
        <begin position="1"/>
        <end position="27"/>
    </location>
</feature>
<evidence type="ECO:0000313" key="6">
    <source>
        <dbReference type="Proteomes" id="UP000712157"/>
    </source>
</evidence>
<protein>
    <submittedName>
        <fullName evidence="5">4Fe-4S binding protein</fullName>
    </submittedName>
</protein>
<sequence>MYQIIERCNGCGECVYECHTGAIQEKNGAYLIIPDNCVDCEACMDFCPEEAIVKL</sequence>
<evidence type="ECO:0000259" key="4">
    <source>
        <dbReference type="PROSITE" id="PS51379"/>
    </source>
</evidence>
<proteinExistence type="predicted"/>
<dbReference type="InterPro" id="IPR017896">
    <property type="entry name" value="4Fe4S_Fe-S-bd"/>
</dbReference>
<comment type="caution">
    <text evidence="5">The sequence shown here is derived from an EMBL/GenBank/DDBJ whole genome shotgun (WGS) entry which is preliminary data.</text>
</comment>
<dbReference type="RefSeq" id="WP_158347245.1">
    <property type="nucleotide sequence ID" value="NZ_JAHQCW010000046.1"/>
</dbReference>